<organism evidence="4 5">
    <name type="scientific">Pseudocercospora musae</name>
    <dbReference type="NCBI Taxonomy" id="113226"/>
    <lineage>
        <taxon>Eukaryota</taxon>
        <taxon>Fungi</taxon>
        <taxon>Dikarya</taxon>
        <taxon>Ascomycota</taxon>
        <taxon>Pezizomycotina</taxon>
        <taxon>Dothideomycetes</taxon>
        <taxon>Dothideomycetidae</taxon>
        <taxon>Mycosphaerellales</taxon>
        <taxon>Mycosphaerellaceae</taxon>
        <taxon>Pseudocercospora</taxon>
    </lineage>
</organism>
<evidence type="ECO:0000259" key="3">
    <source>
        <dbReference type="Pfam" id="PF20684"/>
    </source>
</evidence>
<keyword evidence="2" id="KW-0472">Membrane</keyword>
<name>A0A139ICM3_9PEZI</name>
<feature type="transmembrane region" description="Helical" evidence="2">
    <location>
        <begin position="180"/>
        <end position="204"/>
    </location>
</feature>
<feature type="transmembrane region" description="Helical" evidence="2">
    <location>
        <begin position="140"/>
        <end position="160"/>
    </location>
</feature>
<dbReference type="Proteomes" id="UP000073492">
    <property type="component" value="Unassembled WGS sequence"/>
</dbReference>
<accession>A0A139ICM3</accession>
<dbReference type="PANTHER" id="PTHR39614:SF2">
    <property type="entry name" value="INTEGRAL MEMBRANE PROTEIN"/>
    <property type="match status" value="1"/>
</dbReference>
<feature type="region of interest" description="Disordered" evidence="1">
    <location>
        <begin position="315"/>
        <end position="385"/>
    </location>
</feature>
<evidence type="ECO:0000313" key="5">
    <source>
        <dbReference type="Proteomes" id="UP000073492"/>
    </source>
</evidence>
<keyword evidence="2" id="KW-1133">Transmembrane helix</keyword>
<dbReference type="OrthoDB" id="3918601at2759"/>
<keyword evidence="2" id="KW-0812">Transmembrane</keyword>
<keyword evidence="5" id="KW-1185">Reference proteome</keyword>
<dbReference type="InterPro" id="IPR049326">
    <property type="entry name" value="Rhodopsin_dom_fungi"/>
</dbReference>
<feature type="transmembrane region" description="Helical" evidence="2">
    <location>
        <begin position="28"/>
        <end position="50"/>
    </location>
</feature>
<dbReference type="AlphaFoldDB" id="A0A139ICM3"/>
<evidence type="ECO:0000313" key="4">
    <source>
        <dbReference type="EMBL" id="KXT12444.1"/>
    </source>
</evidence>
<feature type="transmembrane region" description="Helical" evidence="2">
    <location>
        <begin position="62"/>
        <end position="87"/>
    </location>
</feature>
<feature type="compositionally biased region" description="Basic and acidic residues" evidence="1">
    <location>
        <begin position="336"/>
        <end position="347"/>
    </location>
</feature>
<proteinExistence type="predicted"/>
<dbReference type="EMBL" id="LFZO01000150">
    <property type="protein sequence ID" value="KXT12444.1"/>
    <property type="molecule type" value="Genomic_DNA"/>
</dbReference>
<feature type="transmembrane region" description="Helical" evidence="2">
    <location>
        <begin position="216"/>
        <end position="234"/>
    </location>
</feature>
<feature type="transmembrane region" description="Helical" evidence="2">
    <location>
        <begin position="254"/>
        <end position="274"/>
    </location>
</feature>
<feature type="compositionally biased region" description="Polar residues" evidence="1">
    <location>
        <begin position="325"/>
        <end position="335"/>
    </location>
</feature>
<feature type="compositionally biased region" description="Polar residues" evidence="1">
    <location>
        <begin position="369"/>
        <end position="385"/>
    </location>
</feature>
<evidence type="ECO:0000256" key="2">
    <source>
        <dbReference type="SAM" id="Phobius"/>
    </source>
</evidence>
<comment type="caution">
    <text evidence="4">The sequence shown here is derived from an EMBL/GenBank/DDBJ whole genome shotgun (WGS) entry which is preliminary data.</text>
</comment>
<evidence type="ECO:0000256" key="1">
    <source>
        <dbReference type="SAM" id="MobiDB-lite"/>
    </source>
</evidence>
<gene>
    <name evidence="4" type="ORF">AC579_7371</name>
</gene>
<dbReference type="Pfam" id="PF20684">
    <property type="entry name" value="Fung_rhodopsin"/>
    <property type="match status" value="1"/>
</dbReference>
<dbReference type="PANTHER" id="PTHR39614">
    <property type="entry name" value="INTEGRAL MEMBRANE PROTEIN"/>
    <property type="match status" value="1"/>
</dbReference>
<feature type="domain" description="Rhodopsin" evidence="3">
    <location>
        <begin position="46"/>
        <end position="279"/>
    </location>
</feature>
<feature type="compositionally biased region" description="Basic and acidic residues" evidence="1">
    <location>
        <begin position="356"/>
        <end position="367"/>
    </location>
</feature>
<feature type="transmembrane region" description="Helical" evidence="2">
    <location>
        <begin position="107"/>
        <end position="128"/>
    </location>
</feature>
<sequence>MGDSGELTVPAGYYPPFAIITKDDHGGWIIIATALGIALALLSIAIRFHVKWISSQRAGADDVLLAASAMFAFIQESVILAACARGLGRSVSLLNQSSLRYVEKSFYTSQLFAILALSLCKCSIASFITRLTPQTSIRRILHVYVGVVILWTVAAIFALALQCDLGRPWTLATNRCSGVYARLVVIGIVDALLEAWLFACAVLLVMRLQTKFRKKAVVLLAFGLRLPIIAIIAARVDSFDRLDLGNFSRGLTIYIIWTTSQINFSIISTTLPILRPFIKDLTTFYGALRPSEYSGSDYRVRSNAFHLSAFRTKKSDGSYGADKGSANSRNQGSSTKTKDSDAFDFGHPRSALEGITRTEIEAREARPSRPNTRISDNSLETDSSQRMIIRVETEWEVSREESS</sequence>
<reference evidence="4 5" key="1">
    <citation type="submission" date="2015-07" db="EMBL/GenBank/DDBJ databases">
        <title>Comparative genomics of the Sigatoka disease complex on banana suggests a link between parallel evolutionary changes in Pseudocercospora fijiensis and Pseudocercospora eumusae and increased virulence on the banana host.</title>
        <authorList>
            <person name="Chang T.-C."/>
            <person name="Salvucci A."/>
            <person name="Crous P.W."/>
            <person name="Stergiopoulos I."/>
        </authorList>
    </citation>
    <scope>NUCLEOTIDE SEQUENCE [LARGE SCALE GENOMIC DNA]</scope>
    <source>
        <strain evidence="4 5">CBS 116634</strain>
    </source>
</reference>
<protein>
    <recommendedName>
        <fullName evidence="3">Rhodopsin domain-containing protein</fullName>
    </recommendedName>
</protein>